<protein>
    <recommendedName>
        <fullName evidence="4">Ig-like domain-containing protein</fullName>
    </recommendedName>
</protein>
<dbReference type="EMBL" id="JAFBMS010000102">
    <property type="protein sequence ID" value="KAG9336781.1"/>
    <property type="molecule type" value="Genomic_DNA"/>
</dbReference>
<name>A0A8T2ND66_9TELE</name>
<organism evidence="5 6">
    <name type="scientific">Albula glossodonta</name>
    <name type="common">roundjaw bonefish</name>
    <dbReference type="NCBI Taxonomy" id="121402"/>
    <lineage>
        <taxon>Eukaryota</taxon>
        <taxon>Metazoa</taxon>
        <taxon>Chordata</taxon>
        <taxon>Craniata</taxon>
        <taxon>Vertebrata</taxon>
        <taxon>Euteleostomi</taxon>
        <taxon>Actinopterygii</taxon>
        <taxon>Neopterygii</taxon>
        <taxon>Teleostei</taxon>
        <taxon>Albuliformes</taxon>
        <taxon>Albulidae</taxon>
        <taxon>Albula</taxon>
    </lineage>
</organism>
<keyword evidence="6" id="KW-1185">Reference proteome</keyword>
<evidence type="ECO:0000256" key="2">
    <source>
        <dbReference type="ARBA" id="ARBA00022859"/>
    </source>
</evidence>
<evidence type="ECO:0000313" key="5">
    <source>
        <dbReference type="EMBL" id="KAG9336781.1"/>
    </source>
</evidence>
<evidence type="ECO:0000313" key="6">
    <source>
        <dbReference type="Proteomes" id="UP000824540"/>
    </source>
</evidence>
<dbReference type="CDD" id="cd00099">
    <property type="entry name" value="IgV"/>
    <property type="match status" value="1"/>
</dbReference>
<comment type="caution">
    <text evidence="5">The sequence shown here is derived from an EMBL/GenBank/DDBJ whole genome shotgun (WGS) entry which is preliminary data.</text>
</comment>
<dbReference type="InterPro" id="IPR003599">
    <property type="entry name" value="Ig_sub"/>
</dbReference>
<dbReference type="SMART" id="SM00409">
    <property type="entry name" value="IG"/>
    <property type="match status" value="1"/>
</dbReference>
<dbReference type="Gene3D" id="2.60.40.10">
    <property type="entry name" value="Immunoglobulins"/>
    <property type="match status" value="2"/>
</dbReference>
<dbReference type="PANTHER" id="PTHR23268">
    <property type="entry name" value="T-CELL RECEPTOR BETA CHAIN"/>
    <property type="match status" value="1"/>
</dbReference>
<dbReference type="GO" id="GO:0002376">
    <property type="term" value="P:immune system process"/>
    <property type="evidence" value="ECO:0007669"/>
    <property type="project" value="UniProtKB-KW"/>
</dbReference>
<dbReference type="Pfam" id="PF07686">
    <property type="entry name" value="V-set"/>
    <property type="match status" value="1"/>
</dbReference>
<accession>A0A8T2ND66</accession>
<keyword evidence="2" id="KW-0391">Immunity</keyword>
<evidence type="ECO:0000259" key="4">
    <source>
        <dbReference type="PROSITE" id="PS50835"/>
    </source>
</evidence>
<dbReference type="InterPro" id="IPR036179">
    <property type="entry name" value="Ig-like_dom_sf"/>
</dbReference>
<sequence length="211" mass="23415">MIQAINSFTIALLWFTGLAVSNKVDQSPSDLVIGSGGSIQLNCSHAISFYDQILWYHLRQQHGARYHQLHNSIALLDRNMIRTTASFTIVWLLLTGLAASNKVDQSPSDVVISSGGSIQLNCSHAIPSYRVILWYHRTAENSALTLIGYVYYKDATIEKPFEGHYNLSGDGEVAASLHVPRVKSADSGVYFCAASMHKVCFPHYKNRENPL</sequence>
<dbReference type="InterPro" id="IPR013106">
    <property type="entry name" value="Ig_V-set"/>
</dbReference>
<dbReference type="InterPro" id="IPR050413">
    <property type="entry name" value="TCR_beta_variable"/>
</dbReference>
<dbReference type="InterPro" id="IPR013783">
    <property type="entry name" value="Ig-like_fold"/>
</dbReference>
<dbReference type="Proteomes" id="UP000824540">
    <property type="component" value="Unassembled WGS sequence"/>
</dbReference>
<dbReference type="OrthoDB" id="8947657at2759"/>
<dbReference type="GO" id="GO:0007166">
    <property type="term" value="P:cell surface receptor signaling pathway"/>
    <property type="evidence" value="ECO:0007669"/>
    <property type="project" value="TreeGrafter"/>
</dbReference>
<keyword evidence="1 3" id="KW-0732">Signal</keyword>
<reference evidence="5" key="1">
    <citation type="thesis" date="2021" institute="BYU ScholarsArchive" country="Provo, UT, USA">
        <title>Applications of and Algorithms for Genome Assembly and Genomic Analyses with an Emphasis on Marine Teleosts.</title>
        <authorList>
            <person name="Pickett B.D."/>
        </authorList>
    </citation>
    <scope>NUCLEOTIDE SEQUENCE</scope>
    <source>
        <strain evidence="5">HI-2016</strain>
    </source>
</reference>
<dbReference type="SMART" id="SM00406">
    <property type="entry name" value="IGv"/>
    <property type="match status" value="1"/>
</dbReference>
<evidence type="ECO:0000256" key="3">
    <source>
        <dbReference type="SAM" id="SignalP"/>
    </source>
</evidence>
<dbReference type="SUPFAM" id="SSF48726">
    <property type="entry name" value="Immunoglobulin"/>
    <property type="match status" value="1"/>
</dbReference>
<dbReference type="PROSITE" id="PS50835">
    <property type="entry name" value="IG_LIKE"/>
    <property type="match status" value="1"/>
</dbReference>
<feature type="signal peptide" evidence="3">
    <location>
        <begin position="1"/>
        <end position="21"/>
    </location>
</feature>
<proteinExistence type="predicted"/>
<gene>
    <name evidence="5" type="ORF">JZ751_003129</name>
</gene>
<dbReference type="GO" id="GO:0005886">
    <property type="term" value="C:plasma membrane"/>
    <property type="evidence" value="ECO:0007669"/>
    <property type="project" value="TreeGrafter"/>
</dbReference>
<dbReference type="AlphaFoldDB" id="A0A8T2ND66"/>
<feature type="domain" description="Ig-like" evidence="4">
    <location>
        <begin position="101"/>
        <end position="195"/>
    </location>
</feature>
<dbReference type="InterPro" id="IPR007110">
    <property type="entry name" value="Ig-like_dom"/>
</dbReference>
<feature type="chain" id="PRO_5035922629" description="Ig-like domain-containing protein" evidence="3">
    <location>
        <begin position="22"/>
        <end position="211"/>
    </location>
</feature>
<evidence type="ECO:0000256" key="1">
    <source>
        <dbReference type="ARBA" id="ARBA00022729"/>
    </source>
</evidence>